<proteinExistence type="predicted"/>
<accession>X1L319</accession>
<dbReference type="InterPro" id="IPR021272">
    <property type="entry name" value="DUF2851"/>
</dbReference>
<name>X1L319_9ZZZZ</name>
<dbReference type="Pfam" id="PF11013">
    <property type="entry name" value="DUF2851"/>
    <property type="match status" value="1"/>
</dbReference>
<evidence type="ECO:0000313" key="1">
    <source>
        <dbReference type="EMBL" id="GAI00286.1"/>
    </source>
</evidence>
<organism evidence="1">
    <name type="scientific">marine sediment metagenome</name>
    <dbReference type="NCBI Taxonomy" id="412755"/>
    <lineage>
        <taxon>unclassified sequences</taxon>
        <taxon>metagenomes</taxon>
        <taxon>ecological metagenomes</taxon>
    </lineage>
</organism>
<dbReference type="EMBL" id="BARV01001802">
    <property type="protein sequence ID" value="GAI00286.1"/>
    <property type="molecule type" value="Genomic_DNA"/>
</dbReference>
<gene>
    <name evidence="1" type="ORF">S06H3_04984</name>
</gene>
<reference evidence="1" key="1">
    <citation type="journal article" date="2014" name="Front. Microbiol.">
        <title>High frequency of phylogenetically diverse reductive dehalogenase-homologous genes in deep subseafloor sedimentary metagenomes.</title>
        <authorList>
            <person name="Kawai M."/>
            <person name="Futagami T."/>
            <person name="Toyoda A."/>
            <person name="Takaki Y."/>
            <person name="Nishi S."/>
            <person name="Hori S."/>
            <person name="Arai W."/>
            <person name="Tsubouchi T."/>
            <person name="Morono Y."/>
            <person name="Uchiyama I."/>
            <person name="Ito T."/>
            <person name="Fujiyama A."/>
            <person name="Inagaki F."/>
            <person name="Takami H."/>
        </authorList>
    </citation>
    <scope>NUCLEOTIDE SEQUENCE</scope>
    <source>
        <strain evidence="1">Expedition CK06-06</strain>
    </source>
</reference>
<dbReference type="AlphaFoldDB" id="X1L319"/>
<comment type="caution">
    <text evidence="1">The sequence shown here is derived from an EMBL/GenBank/DDBJ whole genome shotgun (WGS) entry which is preliminary data.</text>
</comment>
<protein>
    <submittedName>
        <fullName evidence="1">Uncharacterized protein</fullName>
    </submittedName>
</protein>
<sequence>MSYLVLRYRGRGMVEELVNMVKEAPVSQGYHWLERGLVVTTNGYWTNHFDFGLGKRIRNPTLLGSRRAGDIAVNVVLPFTVAWSKVTSQPELEGKAFDLYRHYPRLATNSVERHMRGQLGLNGRVVNSAQRQQGLIHIYNSL</sequence>
<feature type="non-terminal residue" evidence="1">
    <location>
        <position position="142"/>
    </location>
</feature>